<accession>A0ABN3HV48</accession>
<protein>
    <submittedName>
        <fullName evidence="2">Uncharacterized protein</fullName>
    </submittedName>
</protein>
<dbReference type="Proteomes" id="UP001499986">
    <property type="component" value="Unassembled WGS sequence"/>
</dbReference>
<evidence type="ECO:0000313" key="2">
    <source>
        <dbReference type="EMBL" id="GAA2388557.1"/>
    </source>
</evidence>
<evidence type="ECO:0000256" key="1">
    <source>
        <dbReference type="SAM" id="MobiDB-lite"/>
    </source>
</evidence>
<name>A0ABN3HV48_9ACTN</name>
<reference evidence="2 3" key="1">
    <citation type="journal article" date="2019" name="Int. J. Syst. Evol. Microbiol.">
        <title>The Global Catalogue of Microorganisms (GCM) 10K type strain sequencing project: providing services to taxonomists for standard genome sequencing and annotation.</title>
        <authorList>
            <consortium name="The Broad Institute Genomics Platform"/>
            <consortium name="The Broad Institute Genome Sequencing Center for Infectious Disease"/>
            <person name="Wu L."/>
            <person name="Ma J."/>
        </authorList>
    </citation>
    <scope>NUCLEOTIDE SEQUENCE [LARGE SCALE GENOMIC DNA]</scope>
    <source>
        <strain evidence="2 3">JCM 4358</strain>
    </source>
</reference>
<gene>
    <name evidence="2" type="ORF">GCM10010255_15730</name>
</gene>
<comment type="caution">
    <text evidence="2">The sequence shown here is derived from an EMBL/GenBank/DDBJ whole genome shotgun (WGS) entry which is preliminary data.</text>
</comment>
<organism evidence="2 3">
    <name type="scientific">Streptomyces coeruleofuscus</name>
    <dbReference type="NCBI Taxonomy" id="66879"/>
    <lineage>
        <taxon>Bacteria</taxon>
        <taxon>Bacillati</taxon>
        <taxon>Actinomycetota</taxon>
        <taxon>Actinomycetes</taxon>
        <taxon>Kitasatosporales</taxon>
        <taxon>Streptomycetaceae</taxon>
        <taxon>Streptomyces</taxon>
    </lineage>
</organism>
<feature type="region of interest" description="Disordered" evidence="1">
    <location>
        <begin position="34"/>
        <end position="86"/>
    </location>
</feature>
<evidence type="ECO:0000313" key="3">
    <source>
        <dbReference type="Proteomes" id="UP001499986"/>
    </source>
</evidence>
<keyword evidence="3" id="KW-1185">Reference proteome</keyword>
<dbReference type="EMBL" id="BAAASE010000002">
    <property type="protein sequence ID" value="GAA2388557.1"/>
    <property type="molecule type" value="Genomic_DNA"/>
</dbReference>
<proteinExistence type="predicted"/>
<sequence>MTDPEPSGDGRVVEPLVKQPQHVEIPCVPPIGRFHRPPFAPPGTPNRLSPQPFPSAGSPIRQPQPFRQPAAFSVSPPLIKASGQNG</sequence>